<gene>
    <name evidence="1" type="ORF">DI555_06900</name>
</gene>
<dbReference type="Proteomes" id="UP000249082">
    <property type="component" value="Unassembled WGS sequence"/>
</dbReference>
<accession>A0A2W5NTQ8</accession>
<dbReference type="AlphaFoldDB" id="A0A2W5NTQ8"/>
<organism evidence="1 2">
    <name type="scientific">Novosphingobium pentaromativorans</name>
    <dbReference type="NCBI Taxonomy" id="205844"/>
    <lineage>
        <taxon>Bacteria</taxon>
        <taxon>Pseudomonadati</taxon>
        <taxon>Pseudomonadota</taxon>
        <taxon>Alphaproteobacteria</taxon>
        <taxon>Sphingomonadales</taxon>
        <taxon>Sphingomonadaceae</taxon>
        <taxon>Novosphingobium</taxon>
    </lineage>
</organism>
<dbReference type="InterPro" id="IPR036614">
    <property type="entry name" value="RusA-like_sf"/>
</dbReference>
<reference evidence="1 2" key="1">
    <citation type="submission" date="2017-08" db="EMBL/GenBank/DDBJ databases">
        <title>Infants hospitalized years apart are colonized by the same room-sourced microbial strains.</title>
        <authorList>
            <person name="Brooks B."/>
            <person name="Olm M.R."/>
            <person name="Firek B.A."/>
            <person name="Baker R."/>
            <person name="Thomas B.C."/>
            <person name="Morowitz M.J."/>
            <person name="Banfield J.F."/>
        </authorList>
    </citation>
    <scope>NUCLEOTIDE SEQUENCE [LARGE SCALE GENOMIC DNA]</scope>
    <source>
        <strain evidence="1">S2_005_002_R2_33</strain>
    </source>
</reference>
<comment type="caution">
    <text evidence="1">The sequence shown here is derived from an EMBL/GenBank/DDBJ whole genome shotgun (WGS) entry which is preliminary data.</text>
</comment>
<dbReference type="GO" id="GO:0006281">
    <property type="term" value="P:DNA repair"/>
    <property type="evidence" value="ECO:0007669"/>
    <property type="project" value="InterPro"/>
</dbReference>
<sequence>MIITLSWPDKRLSPNARLHWRAKVKPKQSARDGAAWLTAAAPGFQDAKAALPAAGPIPVKVTFFPPDRRHRDDDNMIASFKAARDGIASALGVDDRRFRPEYHFAEPEKPGRIEVIL</sequence>
<evidence type="ECO:0000313" key="1">
    <source>
        <dbReference type="EMBL" id="PZQ55748.1"/>
    </source>
</evidence>
<dbReference type="SUPFAM" id="SSF103084">
    <property type="entry name" value="Holliday junction resolvase RusA"/>
    <property type="match status" value="1"/>
</dbReference>
<evidence type="ECO:0000313" key="2">
    <source>
        <dbReference type="Proteomes" id="UP000249082"/>
    </source>
</evidence>
<name>A0A2W5NTQ8_9SPHN</name>
<proteinExistence type="predicted"/>
<protein>
    <submittedName>
        <fullName evidence="1">Endodeoxyribonuclease RusA</fullName>
    </submittedName>
</protein>
<dbReference type="EMBL" id="QFPX01000005">
    <property type="protein sequence ID" value="PZQ55748.1"/>
    <property type="molecule type" value="Genomic_DNA"/>
</dbReference>
<dbReference type="Gene3D" id="3.30.1330.70">
    <property type="entry name" value="Holliday junction resolvase RusA"/>
    <property type="match status" value="1"/>
</dbReference>
<dbReference type="GO" id="GO:0006310">
    <property type="term" value="P:DNA recombination"/>
    <property type="evidence" value="ECO:0007669"/>
    <property type="project" value="InterPro"/>
</dbReference>
<dbReference type="GO" id="GO:0000287">
    <property type="term" value="F:magnesium ion binding"/>
    <property type="evidence" value="ECO:0007669"/>
    <property type="project" value="InterPro"/>
</dbReference>